<dbReference type="PROSITE" id="PS00383">
    <property type="entry name" value="TYR_PHOSPHATASE_1"/>
    <property type="match status" value="1"/>
</dbReference>
<proteinExistence type="inferred from homology"/>
<dbReference type="PANTHER" id="PTHR45682:SF1">
    <property type="entry name" value="DUAL SPECIFICITY PROTEIN PHOSPHATASE 3"/>
    <property type="match status" value="1"/>
</dbReference>
<feature type="domain" description="Tyrosine-protein phosphatase" evidence="8">
    <location>
        <begin position="103"/>
        <end position="254"/>
    </location>
</feature>
<feature type="domain" description="Tyrosine specific protein phosphatases" evidence="9">
    <location>
        <begin position="175"/>
        <end position="233"/>
    </location>
</feature>
<comment type="similarity">
    <text evidence="1">Belongs to the protein-tyrosine phosphatase family. Non-receptor class dual specificity subfamily.</text>
</comment>
<dbReference type="PRINTS" id="PR01909">
    <property type="entry name" value="ADSPHPHTASEA"/>
</dbReference>
<dbReference type="PANTHER" id="PTHR45682">
    <property type="entry name" value="AGAP008228-PA"/>
    <property type="match status" value="1"/>
</dbReference>
<dbReference type="AlphaFoldDB" id="A0AAV4RUJ7"/>
<dbReference type="EC" id="3.1.3.16" evidence="2"/>
<evidence type="ECO:0000256" key="5">
    <source>
        <dbReference type="ARBA" id="ARBA00047761"/>
    </source>
</evidence>
<dbReference type="InterPro" id="IPR020422">
    <property type="entry name" value="TYR_PHOSPHATASE_DUAL_dom"/>
</dbReference>
<dbReference type="EMBL" id="BPLQ01006581">
    <property type="protein sequence ID" value="GIY23787.1"/>
    <property type="molecule type" value="Genomic_DNA"/>
</dbReference>
<dbReference type="PRINTS" id="PR01908">
    <property type="entry name" value="ADSPHPHTASE"/>
</dbReference>
<keyword evidence="4" id="KW-0904">Protein phosphatase</keyword>
<dbReference type="GO" id="GO:0043409">
    <property type="term" value="P:negative regulation of MAPK cascade"/>
    <property type="evidence" value="ECO:0007669"/>
    <property type="project" value="TreeGrafter"/>
</dbReference>
<dbReference type="InterPro" id="IPR000387">
    <property type="entry name" value="Tyr_Pase_dom"/>
</dbReference>
<evidence type="ECO:0000256" key="4">
    <source>
        <dbReference type="ARBA" id="ARBA00022912"/>
    </source>
</evidence>
<comment type="caution">
    <text evidence="10">The sequence shown here is derived from an EMBL/GenBank/DDBJ whole genome shotgun (WGS) entry which is preliminary data.</text>
</comment>
<comment type="catalytic activity">
    <reaction evidence="6">
        <text>O-phospho-L-threonyl-[protein] + H2O = L-threonyl-[protein] + phosphate</text>
        <dbReference type="Rhea" id="RHEA:47004"/>
        <dbReference type="Rhea" id="RHEA-COMP:11060"/>
        <dbReference type="Rhea" id="RHEA-COMP:11605"/>
        <dbReference type="ChEBI" id="CHEBI:15377"/>
        <dbReference type="ChEBI" id="CHEBI:30013"/>
        <dbReference type="ChEBI" id="CHEBI:43474"/>
        <dbReference type="ChEBI" id="CHEBI:61977"/>
        <dbReference type="EC" id="3.1.3.16"/>
    </reaction>
</comment>
<evidence type="ECO:0000256" key="6">
    <source>
        <dbReference type="ARBA" id="ARBA00048336"/>
    </source>
</evidence>
<protein>
    <recommendedName>
        <fullName evidence="2">protein-serine/threonine phosphatase</fullName>
        <ecNumber evidence="2">3.1.3.16</ecNumber>
    </recommendedName>
</protein>
<dbReference type="GO" id="GO:0033549">
    <property type="term" value="F:MAP kinase phosphatase activity"/>
    <property type="evidence" value="ECO:0007669"/>
    <property type="project" value="TreeGrafter"/>
</dbReference>
<organism evidence="10 11">
    <name type="scientific">Caerostris darwini</name>
    <dbReference type="NCBI Taxonomy" id="1538125"/>
    <lineage>
        <taxon>Eukaryota</taxon>
        <taxon>Metazoa</taxon>
        <taxon>Ecdysozoa</taxon>
        <taxon>Arthropoda</taxon>
        <taxon>Chelicerata</taxon>
        <taxon>Arachnida</taxon>
        <taxon>Araneae</taxon>
        <taxon>Araneomorphae</taxon>
        <taxon>Entelegynae</taxon>
        <taxon>Araneoidea</taxon>
        <taxon>Araneidae</taxon>
        <taxon>Caerostris</taxon>
    </lineage>
</organism>
<dbReference type="Proteomes" id="UP001054837">
    <property type="component" value="Unassembled WGS sequence"/>
</dbReference>
<dbReference type="PROSITE" id="PS50054">
    <property type="entry name" value="TYR_PHOSPHATASE_DUAL"/>
    <property type="match status" value="1"/>
</dbReference>
<accession>A0AAV4RUJ7</accession>
<dbReference type="InterPro" id="IPR016130">
    <property type="entry name" value="Tyr_Pase_AS"/>
</dbReference>
<evidence type="ECO:0000256" key="7">
    <source>
        <dbReference type="PIRSR" id="PIRSR620405-1"/>
    </source>
</evidence>
<sequence length="261" mass="29560">MTTLDSASRFYSKAFNDYLVSRTLDKPMTRRRTPPLPRFSTFRKAERSPRPLSSFVSSWSESYSLPPYQHSHLSRHEIPLCTPDDLLDIIREPSGYYELPTDPWNEVYPGILLSDAPTALCTSLLRRMGITHVLNAAQGKEKHCGLVNTWPGFYTQSGIRFLGVPAFDNIVFRIHPYFEEAAAFIDEALKSGGKVLVHCQCGISRSATLVCAFLMLKRGFTAQEAVKAVRNNRAIIPNDGFLRQLCDLNDKLKRKPTIDYL</sequence>
<dbReference type="InterPro" id="IPR020405">
    <property type="entry name" value="Atypical_DUSP_subfamA"/>
</dbReference>
<keyword evidence="11" id="KW-1185">Reference proteome</keyword>
<evidence type="ECO:0000256" key="1">
    <source>
        <dbReference type="ARBA" id="ARBA00008601"/>
    </source>
</evidence>
<dbReference type="CDD" id="cd14515">
    <property type="entry name" value="DUSP3-like"/>
    <property type="match status" value="1"/>
</dbReference>
<dbReference type="GO" id="GO:0005737">
    <property type="term" value="C:cytoplasm"/>
    <property type="evidence" value="ECO:0007669"/>
    <property type="project" value="TreeGrafter"/>
</dbReference>
<feature type="active site" description="Phosphocysteine intermediate" evidence="7">
    <location>
        <position position="199"/>
    </location>
</feature>
<evidence type="ECO:0000256" key="3">
    <source>
        <dbReference type="ARBA" id="ARBA00022801"/>
    </source>
</evidence>
<evidence type="ECO:0000259" key="9">
    <source>
        <dbReference type="PROSITE" id="PS50056"/>
    </source>
</evidence>
<dbReference type="GO" id="GO:0008138">
    <property type="term" value="F:protein tyrosine/serine/threonine phosphatase activity"/>
    <property type="evidence" value="ECO:0007669"/>
    <property type="project" value="InterPro"/>
</dbReference>
<dbReference type="Pfam" id="PF00782">
    <property type="entry name" value="DSPc"/>
    <property type="match status" value="1"/>
</dbReference>
<dbReference type="SMART" id="SM00195">
    <property type="entry name" value="DSPc"/>
    <property type="match status" value="1"/>
</dbReference>
<dbReference type="SUPFAM" id="SSF52799">
    <property type="entry name" value="(Phosphotyrosine protein) phosphatases II"/>
    <property type="match status" value="1"/>
</dbReference>
<evidence type="ECO:0000313" key="11">
    <source>
        <dbReference type="Proteomes" id="UP001054837"/>
    </source>
</evidence>
<evidence type="ECO:0000259" key="8">
    <source>
        <dbReference type="PROSITE" id="PS50054"/>
    </source>
</evidence>
<reference evidence="10 11" key="1">
    <citation type="submission" date="2021-06" db="EMBL/GenBank/DDBJ databases">
        <title>Caerostris darwini draft genome.</title>
        <authorList>
            <person name="Kono N."/>
            <person name="Arakawa K."/>
        </authorList>
    </citation>
    <scope>NUCLEOTIDE SEQUENCE [LARGE SCALE GENOMIC DNA]</scope>
</reference>
<evidence type="ECO:0000256" key="2">
    <source>
        <dbReference type="ARBA" id="ARBA00013081"/>
    </source>
</evidence>
<comment type="catalytic activity">
    <reaction evidence="5">
        <text>O-phospho-L-seryl-[protein] + H2O = L-seryl-[protein] + phosphate</text>
        <dbReference type="Rhea" id="RHEA:20629"/>
        <dbReference type="Rhea" id="RHEA-COMP:9863"/>
        <dbReference type="Rhea" id="RHEA-COMP:11604"/>
        <dbReference type="ChEBI" id="CHEBI:15377"/>
        <dbReference type="ChEBI" id="CHEBI:29999"/>
        <dbReference type="ChEBI" id="CHEBI:43474"/>
        <dbReference type="ChEBI" id="CHEBI:83421"/>
        <dbReference type="EC" id="3.1.3.16"/>
    </reaction>
</comment>
<dbReference type="PROSITE" id="PS50056">
    <property type="entry name" value="TYR_PHOSPHATASE_2"/>
    <property type="match status" value="1"/>
</dbReference>
<evidence type="ECO:0000313" key="10">
    <source>
        <dbReference type="EMBL" id="GIY23787.1"/>
    </source>
</evidence>
<keyword evidence="3" id="KW-0378">Hydrolase</keyword>
<dbReference type="InterPro" id="IPR000340">
    <property type="entry name" value="Dual-sp_phosphatase_cat-dom"/>
</dbReference>
<name>A0AAV4RUJ7_9ARAC</name>
<gene>
    <name evidence="10" type="primary">DUSP3</name>
    <name evidence="10" type="ORF">CDAR_418221</name>
</gene>
<dbReference type="GO" id="GO:0004722">
    <property type="term" value="F:protein serine/threonine phosphatase activity"/>
    <property type="evidence" value="ECO:0007669"/>
    <property type="project" value="UniProtKB-EC"/>
</dbReference>
<dbReference type="Gene3D" id="3.90.190.10">
    <property type="entry name" value="Protein tyrosine phosphatase superfamily"/>
    <property type="match status" value="1"/>
</dbReference>
<dbReference type="InterPro" id="IPR029021">
    <property type="entry name" value="Prot-tyrosine_phosphatase-like"/>
</dbReference>